<dbReference type="Pfam" id="PF03167">
    <property type="entry name" value="UDG"/>
    <property type="match status" value="1"/>
</dbReference>
<evidence type="ECO:0000256" key="4">
    <source>
        <dbReference type="SAM" id="MobiDB-lite"/>
    </source>
</evidence>
<keyword evidence="1" id="KW-0227">DNA damage</keyword>
<dbReference type="PANTHER" id="PTHR12159">
    <property type="entry name" value="G/T AND G/U MISMATCH-SPECIFIC DNA GLYCOSYLASE"/>
    <property type="match status" value="1"/>
</dbReference>
<evidence type="ECO:0000256" key="2">
    <source>
        <dbReference type="ARBA" id="ARBA00022801"/>
    </source>
</evidence>
<keyword evidence="7" id="KW-1185">Reference proteome</keyword>
<proteinExistence type="predicted"/>
<feature type="compositionally biased region" description="Low complexity" evidence="4">
    <location>
        <begin position="30"/>
        <end position="52"/>
    </location>
</feature>
<reference evidence="6 7" key="1">
    <citation type="submission" date="2019-03" db="EMBL/GenBank/DDBJ databases">
        <title>Sequencing 23 genomes of Wallemia ichthyophaga.</title>
        <authorList>
            <person name="Gostincar C."/>
        </authorList>
    </citation>
    <scope>NUCLEOTIDE SEQUENCE [LARGE SCALE GENOMIC DNA]</scope>
    <source>
        <strain evidence="6 7">EXF-5753</strain>
    </source>
</reference>
<comment type="caution">
    <text evidence="6">The sequence shown here is derived from an EMBL/GenBank/DDBJ whole genome shotgun (WGS) entry which is preliminary data.</text>
</comment>
<dbReference type="SUPFAM" id="SSF52141">
    <property type="entry name" value="Uracil-DNA glycosylase-like"/>
    <property type="match status" value="1"/>
</dbReference>
<dbReference type="OrthoDB" id="565731at2759"/>
<dbReference type="InterPro" id="IPR036895">
    <property type="entry name" value="Uracil-DNA_glycosylase-like_sf"/>
</dbReference>
<dbReference type="InterPro" id="IPR005122">
    <property type="entry name" value="Uracil-DNA_glycosylase-like"/>
</dbReference>
<name>A0A4T0FXJ7_9BASI</name>
<feature type="domain" description="Uracil-DNA glycosylase-like" evidence="5">
    <location>
        <begin position="86"/>
        <end position="268"/>
    </location>
</feature>
<dbReference type="GO" id="GO:0006285">
    <property type="term" value="P:base-excision repair, AP site formation"/>
    <property type="evidence" value="ECO:0007669"/>
    <property type="project" value="InterPro"/>
</dbReference>
<sequence length="313" mass="34838">MKTFDLSRFAYKSGVSSNYTSKYAADGELARSATATTPSTPSSSASTPPLARSHTENDAAAPKAKKRKYAYEPPETFAELSGVPDFMTHDCDLMLVGINPGRTSATLGHHFAHPSNAFYSCLYESGLTPTKLRPEQDRILPVLNYSITNLNHRPTVTQSQLSKAESRAMVPELCWKVHEYKPKLVAFVGKSIWDDVYYVFKSNSSGFDYRVDKKKKADVKRSGDCDETAGFLLQKFKIVHEDGTESLFFTLPSTSGLVATYQKDAKVRAFTRCKETLDKIKEGGIDTKDMHVVDSRKLADSYAEKLQQENKAL</sequence>
<gene>
    <name evidence="6" type="ORF">E3P99_00892</name>
</gene>
<accession>A0A4T0FXJ7</accession>
<feature type="region of interest" description="Disordered" evidence="4">
    <location>
        <begin position="30"/>
        <end position="68"/>
    </location>
</feature>
<protein>
    <recommendedName>
        <fullName evidence="5">Uracil-DNA glycosylase-like domain-containing protein</fullName>
    </recommendedName>
</protein>
<dbReference type="GO" id="GO:0008263">
    <property type="term" value="F:pyrimidine-specific mismatch base pair DNA N-glycosylase activity"/>
    <property type="evidence" value="ECO:0007669"/>
    <property type="project" value="TreeGrafter"/>
</dbReference>
<evidence type="ECO:0000259" key="5">
    <source>
        <dbReference type="Pfam" id="PF03167"/>
    </source>
</evidence>
<keyword evidence="2" id="KW-0378">Hydrolase</keyword>
<dbReference type="Gene3D" id="3.40.470.10">
    <property type="entry name" value="Uracil-DNA glycosylase-like domain"/>
    <property type="match status" value="1"/>
</dbReference>
<dbReference type="AlphaFoldDB" id="A0A4T0FXJ7"/>
<dbReference type="PANTHER" id="PTHR12159:SF9">
    <property type="entry name" value="G_T MISMATCH-SPECIFIC THYMINE DNA GLYCOSYLASE"/>
    <property type="match status" value="1"/>
</dbReference>
<evidence type="ECO:0000313" key="7">
    <source>
        <dbReference type="Proteomes" id="UP000310189"/>
    </source>
</evidence>
<dbReference type="Proteomes" id="UP000310189">
    <property type="component" value="Unassembled WGS sequence"/>
</dbReference>
<dbReference type="InterPro" id="IPR015637">
    <property type="entry name" value="MUG/TDG"/>
</dbReference>
<dbReference type="EMBL" id="SPNW01000010">
    <property type="protein sequence ID" value="TIA91756.1"/>
    <property type="molecule type" value="Genomic_DNA"/>
</dbReference>
<dbReference type="CDD" id="cd10028">
    <property type="entry name" value="UDG-F2_TDG_MUG"/>
    <property type="match status" value="1"/>
</dbReference>
<evidence type="ECO:0000256" key="1">
    <source>
        <dbReference type="ARBA" id="ARBA00022763"/>
    </source>
</evidence>
<organism evidence="6 7">
    <name type="scientific">Wallemia hederae</name>
    <dbReference type="NCBI Taxonomy" id="1540922"/>
    <lineage>
        <taxon>Eukaryota</taxon>
        <taxon>Fungi</taxon>
        <taxon>Dikarya</taxon>
        <taxon>Basidiomycota</taxon>
        <taxon>Wallemiomycotina</taxon>
        <taxon>Wallemiomycetes</taxon>
        <taxon>Wallemiales</taxon>
        <taxon>Wallemiaceae</taxon>
        <taxon>Wallemia</taxon>
    </lineage>
</organism>
<keyword evidence="3" id="KW-0234">DNA repair</keyword>
<evidence type="ECO:0000313" key="6">
    <source>
        <dbReference type="EMBL" id="TIA91756.1"/>
    </source>
</evidence>
<evidence type="ECO:0000256" key="3">
    <source>
        <dbReference type="ARBA" id="ARBA00023204"/>
    </source>
</evidence>
<dbReference type="GO" id="GO:0004844">
    <property type="term" value="F:uracil DNA N-glycosylase activity"/>
    <property type="evidence" value="ECO:0007669"/>
    <property type="project" value="TreeGrafter"/>
</dbReference>